<evidence type="ECO:0000313" key="2">
    <source>
        <dbReference type="EMBL" id="GMH68050.1"/>
    </source>
</evidence>
<name>A0A9W7AHV9_9STRA</name>
<dbReference type="AlphaFoldDB" id="A0A9W7AHV9"/>
<proteinExistence type="predicted"/>
<comment type="caution">
    <text evidence="2">The sequence shown here is derived from an EMBL/GenBank/DDBJ whole genome shotgun (WGS) entry which is preliminary data.</text>
</comment>
<organism evidence="2 3">
    <name type="scientific">Triparma retinervis</name>
    <dbReference type="NCBI Taxonomy" id="2557542"/>
    <lineage>
        <taxon>Eukaryota</taxon>
        <taxon>Sar</taxon>
        <taxon>Stramenopiles</taxon>
        <taxon>Ochrophyta</taxon>
        <taxon>Bolidophyceae</taxon>
        <taxon>Parmales</taxon>
        <taxon>Triparmaceae</taxon>
        <taxon>Triparma</taxon>
    </lineage>
</organism>
<reference evidence="2" key="1">
    <citation type="submission" date="2022-07" db="EMBL/GenBank/DDBJ databases">
        <title>Genome analysis of Parmales, a sister group of diatoms, reveals the evolutionary specialization of diatoms from phago-mixotrophs to photoautotrophs.</title>
        <authorList>
            <person name="Ban H."/>
            <person name="Sato S."/>
            <person name="Yoshikawa S."/>
            <person name="Kazumasa Y."/>
            <person name="Nakamura Y."/>
            <person name="Ichinomiya M."/>
            <person name="Saitoh K."/>
            <person name="Sato N."/>
            <person name="Blanc-Mathieu R."/>
            <person name="Endo H."/>
            <person name="Kuwata A."/>
            <person name="Ogata H."/>
        </authorList>
    </citation>
    <scope>NUCLEOTIDE SEQUENCE</scope>
</reference>
<evidence type="ECO:0000313" key="3">
    <source>
        <dbReference type="Proteomes" id="UP001165082"/>
    </source>
</evidence>
<accession>A0A9W7AHV9</accession>
<dbReference type="EMBL" id="BRXZ01002692">
    <property type="protein sequence ID" value="GMH68050.1"/>
    <property type="molecule type" value="Genomic_DNA"/>
</dbReference>
<protein>
    <submittedName>
        <fullName evidence="2">Uncharacterized protein</fullName>
    </submittedName>
</protein>
<gene>
    <name evidence="2" type="ORF">TrRE_jg8909</name>
</gene>
<dbReference type="Proteomes" id="UP001165082">
    <property type="component" value="Unassembled WGS sequence"/>
</dbReference>
<feature type="compositionally biased region" description="Low complexity" evidence="1">
    <location>
        <begin position="9"/>
        <end position="21"/>
    </location>
</feature>
<feature type="region of interest" description="Disordered" evidence="1">
    <location>
        <begin position="1"/>
        <end position="21"/>
    </location>
</feature>
<feature type="non-terminal residue" evidence="2">
    <location>
        <position position="41"/>
    </location>
</feature>
<feature type="non-terminal residue" evidence="2">
    <location>
        <position position="1"/>
    </location>
</feature>
<evidence type="ECO:0000256" key="1">
    <source>
        <dbReference type="SAM" id="MobiDB-lite"/>
    </source>
</evidence>
<sequence>FCNKDCGNASPSIISISPTSSPTTAARLELEGMLGELGIPG</sequence>
<keyword evidence="3" id="KW-1185">Reference proteome</keyword>